<keyword evidence="2" id="KW-1185">Reference proteome</keyword>
<dbReference type="EMBL" id="CM010720">
    <property type="protein sequence ID" value="RZC64879.1"/>
    <property type="molecule type" value="Genomic_DNA"/>
</dbReference>
<dbReference type="AlphaFoldDB" id="A0A4Y7JYV2"/>
<organism evidence="1 2">
    <name type="scientific">Papaver somniferum</name>
    <name type="common">Opium poppy</name>
    <dbReference type="NCBI Taxonomy" id="3469"/>
    <lineage>
        <taxon>Eukaryota</taxon>
        <taxon>Viridiplantae</taxon>
        <taxon>Streptophyta</taxon>
        <taxon>Embryophyta</taxon>
        <taxon>Tracheophyta</taxon>
        <taxon>Spermatophyta</taxon>
        <taxon>Magnoliopsida</taxon>
        <taxon>Ranunculales</taxon>
        <taxon>Papaveraceae</taxon>
        <taxon>Papaveroideae</taxon>
        <taxon>Papaver</taxon>
    </lineage>
</organism>
<name>A0A4Y7JYV2_PAPSO</name>
<sequence>SPTLFFVSHSTVQQRRLHLPFYHHFNTVIFSITAMGYKRITRILCPIYLGRMKIKWNSLDINRKWGSGVGSHSYPSAEVDATLETKMLSKVLKNNSLSLFNEKK</sequence>
<dbReference type="Proteomes" id="UP000316621">
    <property type="component" value="Chromosome 6"/>
</dbReference>
<evidence type="ECO:0000313" key="2">
    <source>
        <dbReference type="Proteomes" id="UP000316621"/>
    </source>
</evidence>
<reference evidence="1 2" key="1">
    <citation type="journal article" date="2018" name="Science">
        <title>The opium poppy genome and morphinan production.</title>
        <authorList>
            <person name="Guo L."/>
            <person name="Winzer T."/>
            <person name="Yang X."/>
            <person name="Li Y."/>
            <person name="Ning Z."/>
            <person name="He Z."/>
            <person name="Teodor R."/>
            <person name="Lu Y."/>
            <person name="Bowser T.A."/>
            <person name="Graham I.A."/>
            <person name="Ye K."/>
        </authorList>
    </citation>
    <scope>NUCLEOTIDE SEQUENCE [LARGE SCALE GENOMIC DNA]</scope>
    <source>
        <strain evidence="2">cv. HN1</strain>
        <tissue evidence="1">Leaves</tissue>
    </source>
</reference>
<gene>
    <name evidence="1" type="ORF">C5167_008564</name>
</gene>
<evidence type="ECO:0000313" key="1">
    <source>
        <dbReference type="EMBL" id="RZC64879.1"/>
    </source>
</evidence>
<feature type="non-terminal residue" evidence="1">
    <location>
        <position position="1"/>
    </location>
</feature>
<dbReference type="Gramene" id="RZC64879">
    <property type="protein sequence ID" value="RZC64879"/>
    <property type="gene ID" value="C5167_008564"/>
</dbReference>
<proteinExistence type="predicted"/>
<accession>A0A4Y7JYV2</accession>
<protein>
    <submittedName>
        <fullName evidence="1">Uncharacterized protein</fullName>
    </submittedName>
</protein>